<feature type="domain" description="Schlafen group 3-like DNA/RNA helicase" evidence="1">
    <location>
        <begin position="280"/>
        <end position="665"/>
    </location>
</feature>
<gene>
    <name evidence="2" type="ORF">ACK2TP_01500</name>
</gene>
<name>A0ABW9KG24_9BACT</name>
<proteinExistence type="predicted"/>
<dbReference type="EMBL" id="JBJYXY010000001">
    <property type="protein sequence ID" value="MFN2974428.1"/>
    <property type="molecule type" value="Genomic_DNA"/>
</dbReference>
<sequence>MSAIHRAKLILAKLRLLRERYAGGVPAYACLTIREFLRSNLLELQQRLTSAHARSGFAQQFTQQTLTWEKDLQHLTSTCQTLVSERSEAEHWTLVFEYTIPRKAKRIDVVLLTQTRILILECKTGLAPIAADEQAQEYALLLHYFHAGSQNRVILPVVVAERVDVRTSVRSTERRAQQVLNFPSLASTWVAPTAFVEWSSLAQILTAIEEDRHAAQLSGVEWSTSAYSPTPTIIEAARQLRTGLKIEDIAKSEASEHEIGAVRHAIQWRIEESRQLSQHSICFLTGVPGSGKTLVGLSLAHLGDASESAIHFMSGNGPLVKVLQENFRRQGIHDGVLASDAGIQAKTLIENIHLFARTYIEAEDQRAPSNRVVIFDEAQRAWNIEQNMKKFKRPKSEPSMILEVMERHDDWAFVLALVGGGQEINTGEAGLEEWGRALIASGKKWTVYASPEVLNGGRSTAGRKLFTQETGLLEVREEPLLHLRTSNRSLRAEDLAEWVNAVLDGDAPRAAKLDISKRFPLLLTRSLNKTRAVLKREAIGSSRCGLVGSSKAARLRAEGLEPDSAFHSEYPWEHWYLSPRGDVRSSYQCEVFATEFEVQGLELDWVGVCWGGDFIWDGQRWNTRNFMPAKSKWQLITNRDREMFRRNAYRVLLTRARQGLVLFIPQGDDADPTRQCRDFDNSADFLLSAGAIRIEDKSK</sequence>
<dbReference type="InterPro" id="IPR027417">
    <property type="entry name" value="P-loop_NTPase"/>
</dbReference>
<dbReference type="RefSeq" id="WP_263414008.1">
    <property type="nucleotide sequence ID" value="NZ_BAABBH010000001.1"/>
</dbReference>
<keyword evidence="3" id="KW-1185">Reference proteome</keyword>
<reference evidence="2 3" key="1">
    <citation type="submission" date="2024-12" db="EMBL/GenBank/DDBJ databases">
        <authorList>
            <person name="Lee Y."/>
        </authorList>
    </citation>
    <scope>NUCLEOTIDE SEQUENCE [LARGE SCALE GENOMIC DNA]</scope>
    <source>
        <strain evidence="2 3">03SUJ4</strain>
    </source>
</reference>
<protein>
    <submittedName>
        <fullName evidence="2">DUF2075 domain-containing protein</fullName>
    </submittedName>
</protein>
<comment type="caution">
    <text evidence="2">The sequence shown here is derived from an EMBL/GenBank/DDBJ whole genome shotgun (WGS) entry which is preliminary data.</text>
</comment>
<dbReference type="InterPro" id="IPR018647">
    <property type="entry name" value="SLFN_3-like_DNA/RNA_helicase"/>
</dbReference>
<accession>A0ABW9KG24</accession>
<evidence type="ECO:0000259" key="1">
    <source>
        <dbReference type="Pfam" id="PF09848"/>
    </source>
</evidence>
<organism evidence="2 3">
    <name type="scientific">Terriglobus aquaticus</name>
    <dbReference type="NCBI Taxonomy" id="940139"/>
    <lineage>
        <taxon>Bacteria</taxon>
        <taxon>Pseudomonadati</taxon>
        <taxon>Acidobacteriota</taxon>
        <taxon>Terriglobia</taxon>
        <taxon>Terriglobales</taxon>
        <taxon>Acidobacteriaceae</taxon>
        <taxon>Terriglobus</taxon>
    </lineage>
</organism>
<dbReference type="Gene3D" id="3.40.50.300">
    <property type="entry name" value="P-loop containing nucleotide triphosphate hydrolases"/>
    <property type="match status" value="1"/>
</dbReference>
<dbReference type="Proteomes" id="UP001634747">
    <property type="component" value="Unassembled WGS sequence"/>
</dbReference>
<evidence type="ECO:0000313" key="3">
    <source>
        <dbReference type="Proteomes" id="UP001634747"/>
    </source>
</evidence>
<dbReference type="SUPFAM" id="SSF52540">
    <property type="entry name" value="P-loop containing nucleoside triphosphate hydrolases"/>
    <property type="match status" value="1"/>
</dbReference>
<evidence type="ECO:0000313" key="2">
    <source>
        <dbReference type="EMBL" id="MFN2974428.1"/>
    </source>
</evidence>
<dbReference type="Pfam" id="PF09848">
    <property type="entry name" value="SLFN-g3_helicase"/>
    <property type="match status" value="1"/>
</dbReference>